<dbReference type="PROSITE" id="PS51729">
    <property type="entry name" value="GNAT_YJDJ"/>
    <property type="match status" value="1"/>
</dbReference>
<protein>
    <submittedName>
        <fullName evidence="3">N-acetyltransferase</fullName>
    </submittedName>
</protein>
<dbReference type="GeneID" id="99745903"/>
<keyword evidence="3" id="KW-0808">Transferase</keyword>
<evidence type="ECO:0000313" key="3">
    <source>
        <dbReference type="EMBL" id="OTQ48210.1"/>
    </source>
</evidence>
<reference evidence="3 4" key="1">
    <citation type="submission" date="2017-03" db="EMBL/GenBank/DDBJ databases">
        <title>Comparative genomics of honeybee gut symbionts reveal geographically distinct and subgroup specific antibiotic resistance.</title>
        <authorList>
            <person name="Ludvigsen J."/>
            <person name="Porcellato D."/>
            <person name="Labee-Lund T.M."/>
            <person name="Amdam G.V."/>
            <person name="Rudi K."/>
        </authorList>
    </citation>
    <scope>NUCLEOTIDE SEQUENCE [LARGE SCALE GENOMIC DNA]</scope>
    <source>
        <strain evidence="3 4">A-4-12</strain>
    </source>
</reference>
<dbReference type="PROSITE" id="PS51186">
    <property type="entry name" value="GNAT"/>
    <property type="match status" value="1"/>
</dbReference>
<dbReference type="Gene3D" id="3.40.630.30">
    <property type="match status" value="1"/>
</dbReference>
<name>A0A242NRV2_9GAMM</name>
<dbReference type="SUPFAM" id="SSF55729">
    <property type="entry name" value="Acyl-CoA N-acyltransferases (Nat)"/>
    <property type="match status" value="1"/>
</dbReference>
<dbReference type="InterPro" id="IPR000182">
    <property type="entry name" value="GNAT_dom"/>
</dbReference>
<dbReference type="EMBL" id="NASK01000104">
    <property type="protein sequence ID" value="OTQ48210.1"/>
    <property type="molecule type" value="Genomic_DNA"/>
</dbReference>
<dbReference type="Pfam" id="PF14542">
    <property type="entry name" value="Acetyltransf_CG"/>
    <property type="match status" value="1"/>
</dbReference>
<accession>A0A242NRV2</accession>
<organism evidence="3 4">
    <name type="scientific">Gilliamella apis</name>
    <dbReference type="NCBI Taxonomy" id="1970738"/>
    <lineage>
        <taxon>Bacteria</taxon>
        <taxon>Pseudomonadati</taxon>
        <taxon>Pseudomonadota</taxon>
        <taxon>Gammaproteobacteria</taxon>
        <taxon>Orbales</taxon>
        <taxon>Orbaceae</taxon>
        <taxon>Gilliamella</taxon>
    </lineage>
</organism>
<dbReference type="AlphaFoldDB" id="A0A242NRV2"/>
<feature type="domain" description="N-acetyltransferase" evidence="1">
    <location>
        <begin position="1"/>
        <end position="83"/>
    </location>
</feature>
<dbReference type="InterPro" id="IPR031165">
    <property type="entry name" value="GNAT_YJDJ"/>
</dbReference>
<comment type="caution">
    <text evidence="3">The sequence shown here is derived from an EMBL/GenBank/DDBJ whole genome shotgun (WGS) entry which is preliminary data.</text>
</comment>
<evidence type="ECO:0000259" key="2">
    <source>
        <dbReference type="PROSITE" id="PS51729"/>
    </source>
</evidence>
<gene>
    <name evidence="3" type="ORF">B6D06_12125</name>
</gene>
<proteinExistence type="predicted"/>
<dbReference type="GO" id="GO:0016747">
    <property type="term" value="F:acyltransferase activity, transferring groups other than amino-acyl groups"/>
    <property type="evidence" value="ECO:0007669"/>
    <property type="project" value="InterPro"/>
</dbReference>
<evidence type="ECO:0000259" key="1">
    <source>
        <dbReference type="PROSITE" id="PS51186"/>
    </source>
</evidence>
<evidence type="ECO:0000313" key="4">
    <source>
        <dbReference type="Proteomes" id="UP000194968"/>
    </source>
</evidence>
<dbReference type="InterPro" id="IPR016181">
    <property type="entry name" value="Acyl_CoA_acyltransferase"/>
</dbReference>
<accession>A0A242P1X7</accession>
<dbReference type="Proteomes" id="UP000194968">
    <property type="component" value="Unassembled WGS sequence"/>
</dbReference>
<dbReference type="CDD" id="cd04301">
    <property type="entry name" value="NAT_SF"/>
    <property type="match status" value="1"/>
</dbReference>
<dbReference type="RefSeq" id="WP_065577807.1">
    <property type="nucleotide sequence ID" value="NZ_CP132382.1"/>
</dbReference>
<feature type="domain" description="N-acetyltransferase" evidence="2">
    <location>
        <begin position="4"/>
        <end position="83"/>
    </location>
</feature>
<sequence>MTLQYKQDNDRFYVCNDNNQEIAEMTFTRIGHDKATINHTFTDPAYRGHGIADKLLELVVKTLQQEKREIIPLCSFAKNKLNN</sequence>
<dbReference type="OrthoDB" id="9800945at2"/>